<sequence length="98" mass="11020">MREPASEKRSNQNSNPRKLSPEKYARLRAELKTPYRGVRQFIYVTFGASGAIGAFIFFLQILAGRDIEAALPNLAVQLVVIALMVGLFRLEQRASRKP</sequence>
<dbReference type="EMBL" id="JAMPKM010000002">
    <property type="protein sequence ID" value="MEP0816703.1"/>
    <property type="molecule type" value="Genomic_DNA"/>
</dbReference>
<comment type="caution">
    <text evidence="3">The sequence shown here is derived from an EMBL/GenBank/DDBJ whole genome shotgun (WGS) entry which is preliminary data.</text>
</comment>
<keyword evidence="2" id="KW-0812">Transmembrane</keyword>
<dbReference type="Proteomes" id="UP001464891">
    <property type="component" value="Unassembled WGS sequence"/>
</dbReference>
<gene>
    <name evidence="3" type="ORF">NC998_06305</name>
</gene>
<keyword evidence="2" id="KW-0472">Membrane</keyword>
<protein>
    <submittedName>
        <fullName evidence="3">DUF3493 domain-containing protein</fullName>
    </submittedName>
</protein>
<accession>A0ABV0J4K7</accession>
<dbReference type="Pfam" id="PF11998">
    <property type="entry name" value="DUF3493"/>
    <property type="match status" value="1"/>
</dbReference>
<name>A0ABV0J4K7_9CYAN</name>
<proteinExistence type="predicted"/>
<keyword evidence="4" id="KW-1185">Reference proteome</keyword>
<keyword evidence="2" id="KW-1133">Transmembrane helix</keyword>
<feature type="transmembrane region" description="Helical" evidence="2">
    <location>
        <begin position="41"/>
        <end position="63"/>
    </location>
</feature>
<feature type="transmembrane region" description="Helical" evidence="2">
    <location>
        <begin position="69"/>
        <end position="90"/>
    </location>
</feature>
<organism evidence="3 4">
    <name type="scientific">Trichocoleus desertorum GB2-A4</name>
    <dbReference type="NCBI Taxonomy" id="2933944"/>
    <lineage>
        <taxon>Bacteria</taxon>
        <taxon>Bacillati</taxon>
        <taxon>Cyanobacteriota</taxon>
        <taxon>Cyanophyceae</taxon>
        <taxon>Leptolyngbyales</taxon>
        <taxon>Trichocoleusaceae</taxon>
        <taxon>Trichocoleus</taxon>
    </lineage>
</organism>
<evidence type="ECO:0000313" key="4">
    <source>
        <dbReference type="Proteomes" id="UP001464891"/>
    </source>
</evidence>
<evidence type="ECO:0000256" key="1">
    <source>
        <dbReference type="SAM" id="MobiDB-lite"/>
    </source>
</evidence>
<feature type="compositionally biased region" description="Basic and acidic residues" evidence="1">
    <location>
        <begin position="1"/>
        <end position="10"/>
    </location>
</feature>
<dbReference type="InterPro" id="IPR021883">
    <property type="entry name" value="LPA1-like"/>
</dbReference>
<reference evidence="3 4" key="1">
    <citation type="submission" date="2022-04" db="EMBL/GenBank/DDBJ databases">
        <title>Positive selection, recombination, and allopatry shape intraspecific diversity of widespread and dominant cyanobacteria.</title>
        <authorList>
            <person name="Wei J."/>
            <person name="Shu W."/>
            <person name="Hu C."/>
        </authorList>
    </citation>
    <scope>NUCLEOTIDE SEQUENCE [LARGE SCALE GENOMIC DNA]</scope>
    <source>
        <strain evidence="3 4">GB2-A4</strain>
    </source>
</reference>
<evidence type="ECO:0000256" key="2">
    <source>
        <dbReference type="SAM" id="Phobius"/>
    </source>
</evidence>
<feature type="region of interest" description="Disordered" evidence="1">
    <location>
        <begin position="1"/>
        <end position="23"/>
    </location>
</feature>
<evidence type="ECO:0000313" key="3">
    <source>
        <dbReference type="EMBL" id="MEP0816703.1"/>
    </source>
</evidence>
<dbReference type="RefSeq" id="WP_190434253.1">
    <property type="nucleotide sequence ID" value="NZ_JAMPKM010000002.1"/>
</dbReference>